<keyword evidence="5" id="KW-1185">Reference proteome</keyword>
<dbReference type="PANTHER" id="PTHR43278:SF4">
    <property type="entry name" value="NAD(P)H-DEPENDENT FMN-CONTAINING OXIDOREDUCTASE YWQN-RELATED"/>
    <property type="match status" value="1"/>
</dbReference>
<keyword evidence="2" id="KW-0288">FMN</keyword>
<sequence length="242" mass="26781">MNRSIKIVGVISSSHHNGNSATLAREALKGAAEEGAQVTEIYLPKQRVEFCTGCLKCLEGKCPFSDDFETLRKLVYEADGIIFSSPTFATAPNAIMKNFIDRLGMYERFTSSLGGKYIVGIATAGHTGAKKVAMGLTCLARDGIFKRGYVSGILGINIGSDRVVNDAGKLMLARNLGKKITRDIKTYNKYPFQNLIGRWINCLFVRPHFYKVILKNKDGSMKAVYNNLSQRGLIQLDVLWRS</sequence>
<evidence type="ECO:0000313" key="4">
    <source>
        <dbReference type="EMBL" id="VBB07549.1"/>
    </source>
</evidence>
<dbReference type="InterPro" id="IPR029039">
    <property type="entry name" value="Flavoprotein-like_sf"/>
</dbReference>
<evidence type="ECO:0000259" key="3">
    <source>
        <dbReference type="Pfam" id="PF03358"/>
    </source>
</evidence>
<dbReference type="AlphaFoldDB" id="A0A498R8N0"/>
<dbReference type="EMBL" id="UPPP01000076">
    <property type="protein sequence ID" value="VBB07549.1"/>
    <property type="molecule type" value="Genomic_DNA"/>
</dbReference>
<dbReference type="Proteomes" id="UP000277811">
    <property type="component" value="Unassembled WGS sequence"/>
</dbReference>
<gene>
    <name evidence="4" type="ORF">LUCI_2814</name>
</gene>
<reference evidence="4 5" key="1">
    <citation type="submission" date="2018-06" db="EMBL/GenBank/DDBJ databases">
        <authorList>
            <person name="Strepis N."/>
        </authorList>
    </citation>
    <scope>NUCLEOTIDE SEQUENCE [LARGE SCALE GENOMIC DNA]</scope>
    <source>
        <strain evidence="4">LUCI</strain>
    </source>
</reference>
<protein>
    <submittedName>
        <fullName evidence="4">Nadph-dependent fmn reductase</fullName>
    </submittedName>
</protein>
<name>A0A498R8N0_9FIRM</name>
<dbReference type="InterPro" id="IPR051796">
    <property type="entry name" value="ISF_SsuE-like"/>
</dbReference>
<keyword evidence="1" id="KW-0285">Flavoprotein</keyword>
<organism evidence="4 5">
    <name type="scientific">Lucifera butyrica</name>
    <dbReference type="NCBI Taxonomy" id="1351585"/>
    <lineage>
        <taxon>Bacteria</taxon>
        <taxon>Bacillati</taxon>
        <taxon>Bacillota</taxon>
        <taxon>Negativicutes</taxon>
        <taxon>Veillonellales</taxon>
        <taxon>Veillonellaceae</taxon>
        <taxon>Lucifera</taxon>
    </lineage>
</organism>
<dbReference type="InterPro" id="IPR005025">
    <property type="entry name" value="FMN_Rdtase-like_dom"/>
</dbReference>
<dbReference type="RefSeq" id="WP_122628481.1">
    <property type="nucleotide sequence ID" value="NZ_UPPP01000076.1"/>
</dbReference>
<evidence type="ECO:0000256" key="2">
    <source>
        <dbReference type="ARBA" id="ARBA00022643"/>
    </source>
</evidence>
<evidence type="ECO:0000313" key="5">
    <source>
        <dbReference type="Proteomes" id="UP000277811"/>
    </source>
</evidence>
<dbReference type="Gene3D" id="3.40.50.360">
    <property type="match status" value="1"/>
</dbReference>
<feature type="domain" description="NADPH-dependent FMN reductase-like" evidence="3">
    <location>
        <begin position="5"/>
        <end position="135"/>
    </location>
</feature>
<dbReference type="SUPFAM" id="SSF52218">
    <property type="entry name" value="Flavoproteins"/>
    <property type="match status" value="1"/>
</dbReference>
<proteinExistence type="predicted"/>
<dbReference type="Pfam" id="PF03358">
    <property type="entry name" value="FMN_red"/>
    <property type="match status" value="1"/>
</dbReference>
<accession>A0A498R8N0</accession>
<dbReference type="PANTHER" id="PTHR43278">
    <property type="entry name" value="NAD(P)H-DEPENDENT FMN-CONTAINING OXIDOREDUCTASE YWQN-RELATED"/>
    <property type="match status" value="1"/>
</dbReference>
<evidence type="ECO:0000256" key="1">
    <source>
        <dbReference type="ARBA" id="ARBA00022630"/>
    </source>
</evidence>
<dbReference type="GO" id="GO:0016491">
    <property type="term" value="F:oxidoreductase activity"/>
    <property type="evidence" value="ECO:0007669"/>
    <property type="project" value="InterPro"/>
</dbReference>
<dbReference type="OrthoDB" id="9805976at2"/>